<keyword evidence="9" id="KW-0732">Signal</keyword>
<accession>A0A9N8EAT4</accession>
<keyword evidence="6" id="KW-0503">Monooxygenase</keyword>
<dbReference type="GO" id="GO:0070189">
    <property type="term" value="P:kynurenine metabolic process"/>
    <property type="evidence" value="ECO:0007669"/>
    <property type="project" value="TreeGrafter"/>
</dbReference>
<evidence type="ECO:0000256" key="9">
    <source>
        <dbReference type="SAM" id="SignalP"/>
    </source>
</evidence>
<protein>
    <submittedName>
        <fullName evidence="11">Kynurenine 3-monooxygenase</fullName>
    </submittedName>
</protein>
<keyword evidence="8" id="KW-0472">Membrane</keyword>
<comment type="cofactor">
    <cofactor evidence="1">
        <name>FAD</name>
        <dbReference type="ChEBI" id="CHEBI:57692"/>
    </cofactor>
</comment>
<dbReference type="SUPFAM" id="SSF51905">
    <property type="entry name" value="FAD/NAD(P)-binding domain"/>
    <property type="match status" value="1"/>
</dbReference>
<sequence length="575" mass="63553">MLLPPLLPWLSLFLLWSDSPTLALSLSDAPKSAVIVGGGPVGLATALTLSNPPHSYDVTVLEQASVEQYDPTKAYLYNVNPRGQVWMKEHFPGALAKLQARGSQGSMSRITIVPADPQTPIPQIKTLDRYDTTKNNPQQDGEAEEAEVEQSSSVALKDDKVDTRNYWIPRHSMICLLEDEIKEQEAARMASSTKQVGAIHLKKDRKFASLTPSEDGTVKVAVQEVTTGETETYSGSLIVAADGFNSAVRDCLADDKQTSWLQTKPAQFRVKRWKSPASGLRMKVIQMPPGFGIPDSDGTLKTTENEYTYAIRPTFTGFNNFVSLGLLPVKDPSMIRPANVITRPDHDIWTKVTDGPTAKAWFSEAYPRFHWDDYVDDAEWDRFAKAAGTTFPYCQYSPGLQVTGPQQTSGVALVGDAAHAFPPDIGQGINAGLCDVVALDRALRGKDIITGKEGETPANLGAALKEYERVQGPQIRSLIRISRFGFPYQYRQSWFRDRVGRLLLTSNIAFRMLLNKLSFGKIPPSCIVLLQNSQLTYRQVMRRADLTTAAFCVVLLAFLWAKFGMMLMNIIGLAI</sequence>
<keyword evidence="8" id="KW-0812">Transmembrane</keyword>
<reference evidence="11" key="1">
    <citation type="submission" date="2020-06" db="EMBL/GenBank/DDBJ databases">
        <authorList>
            <consortium name="Plant Systems Biology data submission"/>
        </authorList>
    </citation>
    <scope>NUCLEOTIDE SEQUENCE</scope>
    <source>
        <strain evidence="11">D6</strain>
    </source>
</reference>
<keyword evidence="3" id="KW-0274">FAD</keyword>
<keyword evidence="5" id="KW-0560">Oxidoreductase</keyword>
<feature type="transmembrane region" description="Helical" evidence="8">
    <location>
        <begin position="548"/>
        <end position="574"/>
    </location>
</feature>
<evidence type="ECO:0000256" key="6">
    <source>
        <dbReference type="ARBA" id="ARBA00023033"/>
    </source>
</evidence>
<keyword evidence="12" id="KW-1185">Reference proteome</keyword>
<evidence type="ECO:0000259" key="10">
    <source>
        <dbReference type="Pfam" id="PF01494"/>
    </source>
</evidence>
<dbReference type="InterPro" id="IPR036188">
    <property type="entry name" value="FAD/NAD-bd_sf"/>
</dbReference>
<feature type="signal peptide" evidence="9">
    <location>
        <begin position="1"/>
        <end position="23"/>
    </location>
</feature>
<evidence type="ECO:0000313" key="11">
    <source>
        <dbReference type="EMBL" id="CAB9517697.1"/>
    </source>
</evidence>
<dbReference type="EMBL" id="CAICTM010000873">
    <property type="protein sequence ID" value="CAB9517697.1"/>
    <property type="molecule type" value="Genomic_DNA"/>
</dbReference>
<dbReference type="Pfam" id="PF01494">
    <property type="entry name" value="FAD_binding_3"/>
    <property type="match status" value="1"/>
</dbReference>
<feature type="chain" id="PRO_5040245401" evidence="9">
    <location>
        <begin position="24"/>
        <end position="575"/>
    </location>
</feature>
<feature type="region of interest" description="Disordered" evidence="7">
    <location>
        <begin position="128"/>
        <end position="155"/>
    </location>
</feature>
<dbReference type="Proteomes" id="UP001153069">
    <property type="component" value="Unassembled WGS sequence"/>
</dbReference>
<keyword evidence="4" id="KW-0521">NADP</keyword>
<comment type="caution">
    <text evidence="11">The sequence shown here is derived from an EMBL/GenBank/DDBJ whole genome shotgun (WGS) entry which is preliminary data.</text>
</comment>
<dbReference type="InterPro" id="IPR002938">
    <property type="entry name" value="FAD-bd"/>
</dbReference>
<evidence type="ECO:0000256" key="5">
    <source>
        <dbReference type="ARBA" id="ARBA00023002"/>
    </source>
</evidence>
<evidence type="ECO:0000256" key="7">
    <source>
        <dbReference type="SAM" id="MobiDB-lite"/>
    </source>
</evidence>
<dbReference type="PANTHER" id="PTHR46028:SF2">
    <property type="entry name" value="KYNURENINE 3-MONOOXYGENASE"/>
    <property type="match status" value="1"/>
</dbReference>
<gene>
    <name evidence="11" type="ORF">SEMRO_874_G214210.1</name>
</gene>
<evidence type="ECO:0000256" key="4">
    <source>
        <dbReference type="ARBA" id="ARBA00022857"/>
    </source>
</evidence>
<evidence type="ECO:0000256" key="1">
    <source>
        <dbReference type="ARBA" id="ARBA00001974"/>
    </source>
</evidence>
<name>A0A9N8EAT4_9STRA</name>
<dbReference type="AlphaFoldDB" id="A0A9N8EAT4"/>
<dbReference type="Gene3D" id="3.50.50.60">
    <property type="entry name" value="FAD/NAD(P)-binding domain"/>
    <property type="match status" value="2"/>
</dbReference>
<evidence type="ECO:0000313" key="12">
    <source>
        <dbReference type="Proteomes" id="UP001153069"/>
    </source>
</evidence>
<evidence type="ECO:0000256" key="8">
    <source>
        <dbReference type="SAM" id="Phobius"/>
    </source>
</evidence>
<evidence type="ECO:0000256" key="3">
    <source>
        <dbReference type="ARBA" id="ARBA00022827"/>
    </source>
</evidence>
<feature type="domain" description="FAD-binding" evidence="10">
    <location>
        <begin position="33"/>
        <end position="443"/>
    </location>
</feature>
<proteinExistence type="predicted"/>
<keyword evidence="2" id="KW-0285">Flavoprotein</keyword>
<dbReference type="GO" id="GO:0004502">
    <property type="term" value="F:kynurenine 3-monooxygenase activity"/>
    <property type="evidence" value="ECO:0007669"/>
    <property type="project" value="TreeGrafter"/>
</dbReference>
<dbReference type="PANTHER" id="PTHR46028">
    <property type="entry name" value="KYNURENINE 3-MONOOXYGENASE"/>
    <property type="match status" value="1"/>
</dbReference>
<dbReference type="GO" id="GO:0071949">
    <property type="term" value="F:FAD binding"/>
    <property type="evidence" value="ECO:0007669"/>
    <property type="project" value="InterPro"/>
</dbReference>
<keyword evidence="8" id="KW-1133">Transmembrane helix</keyword>
<organism evidence="11 12">
    <name type="scientific">Seminavis robusta</name>
    <dbReference type="NCBI Taxonomy" id="568900"/>
    <lineage>
        <taxon>Eukaryota</taxon>
        <taxon>Sar</taxon>
        <taxon>Stramenopiles</taxon>
        <taxon>Ochrophyta</taxon>
        <taxon>Bacillariophyta</taxon>
        <taxon>Bacillariophyceae</taxon>
        <taxon>Bacillariophycidae</taxon>
        <taxon>Naviculales</taxon>
        <taxon>Naviculaceae</taxon>
        <taxon>Seminavis</taxon>
    </lineage>
</organism>
<evidence type="ECO:0000256" key="2">
    <source>
        <dbReference type="ARBA" id="ARBA00022630"/>
    </source>
</evidence>
<dbReference type="PRINTS" id="PR00420">
    <property type="entry name" value="RNGMNOXGNASE"/>
</dbReference>
<dbReference type="OrthoDB" id="10053569at2759"/>